<dbReference type="EMBL" id="FZOU01000009">
    <property type="protein sequence ID" value="SNT36714.1"/>
    <property type="molecule type" value="Genomic_DNA"/>
</dbReference>
<evidence type="ECO:0000256" key="1">
    <source>
        <dbReference type="ARBA" id="ARBA00006484"/>
    </source>
</evidence>
<proteinExistence type="inferred from homology"/>
<dbReference type="GO" id="GO:0016616">
    <property type="term" value="F:oxidoreductase activity, acting on the CH-OH group of donors, NAD or NADP as acceptor"/>
    <property type="evidence" value="ECO:0007669"/>
    <property type="project" value="UniProtKB-ARBA"/>
</dbReference>
<reference evidence="4 5" key="1">
    <citation type="submission" date="2017-06" db="EMBL/GenBank/DDBJ databases">
        <authorList>
            <person name="Kim H.J."/>
            <person name="Triplett B.A."/>
        </authorList>
    </citation>
    <scope>NUCLEOTIDE SEQUENCE [LARGE SCALE GENOMIC DNA]</scope>
    <source>
        <strain evidence="4 5">DSM 18704</strain>
    </source>
</reference>
<gene>
    <name evidence="4" type="ORF">SAMN05421770_10955</name>
</gene>
<comment type="similarity">
    <text evidence="1">Belongs to the short-chain dehydrogenases/reductases (SDR) family.</text>
</comment>
<dbReference type="InterPro" id="IPR036291">
    <property type="entry name" value="NAD(P)-bd_dom_sf"/>
</dbReference>
<dbReference type="PROSITE" id="PS00061">
    <property type="entry name" value="ADH_SHORT"/>
    <property type="match status" value="1"/>
</dbReference>
<dbReference type="Proteomes" id="UP000198356">
    <property type="component" value="Unassembled WGS sequence"/>
</dbReference>
<dbReference type="PANTHER" id="PTHR42760">
    <property type="entry name" value="SHORT-CHAIN DEHYDROGENASES/REDUCTASES FAMILY MEMBER"/>
    <property type="match status" value="1"/>
</dbReference>
<dbReference type="PRINTS" id="PR00081">
    <property type="entry name" value="GDHRDH"/>
</dbReference>
<dbReference type="PANTHER" id="PTHR42760:SF115">
    <property type="entry name" value="3-OXOACYL-[ACYL-CARRIER-PROTEIN] REDUCTASE FABG"/>
    <property type="match status" value="1"/>
</dbReference>
<keyword evidence="5" id="KW-1185">Reference proteome</keyword>
<evidence type="ECO:0000313" key="4">
    <source>
        <dbReference type="EMBL" id="SNT36714.1"/>
    </source>
</evidence>
<dbReference type="Pfam" id="PF13561">
    <property type="entry name" value="adh_short_C2"/>
    <property type="match status" value="1"/>
</dbReference>
<dbReference type="Gene3D" id="3.40.50.720">
    <property type="entry name" value="NAD(P)-binding Rossmann-like Domain"/>
    <property type="match status" value="1"/>
</dbReference>
<evidence type="ECO:0000256" key="2">
    <source>
        <dbReference type="ARBA" id="ARBA00023002"/>
    </source>
</evidence>
<dbReference type="PRINTS" id="PR00080">
    <property type="entry name" value="SDRFAMILY"/>
</dbReference>
<name>A0A239M414_9BACT</name>
<sequence length="255" mass="26738">MISFEMDKKVVVVIGGTSGIGRALALGMAQAGADVVASSRSESATARMAGEIARLGRRTLAASVDVSSRDSIAALHDKVVEEFGVVDVLINCAGMTKRIPTLDCPEELWEQIFDINLKGTLRACQVFGGAMIERGRGRIINIASLSTFVAFHEVAAYGASKAAVGALTRSLAVEWAPYGVAVNAIAPGIFPTALNSSILASERGRELKLRTPMGRFGDADELISTALYLASERSSFTTGQIVVVDGGFLASGVNQ</sequence>
<dbReference type="InterPro" id="IPR020904">
    <property type="entry name" value="Sc_DH/Rdtase_CS"/>
</dbReference>
<dbReference type="InterPro" id="IPR002347">
    <property type="entry name" value="SDR_fam"/>
</dbReference>
<dbReference type="FunFam" id="3.40.50.720:FF:000084">
    <property type="entry name" value="Short-chain dehydrogenase reductase"/>
    <property type="match status" value="1"/>
</dbReference>
<dbReference type="SMART" id="SM00822">
    <property type="entry name" value="PKS_KR"/>
    <property type="match status" value="1"/>
</dbReference>
<evidence type="ECO:0000259" key="3">
    <source>
        <dbReference type="SMART" id="SM00822"/>
    </source>
</evidence>
<organism evidence="4 5">
    <name type="scientific">Granulicella rosea</name>
    <dbReference type="NCBI Taxonomy" id="474952"/>
    <lineage>
        <taxon>Bacteria</taxon>
        <taxon>Pseudomonadati</taxon>
        <taxon>Acidobacteriota</taxon>
        <taxon>Terriglobia</taxon>
        <taxon>Terriglobales</taxon>
        <taxon>Acidobacteriaceae</taxon>
        <taxon>Granulicella</taxon>
    </lineage>
</organism>
<dbReference type="InterPro" id="IPR057326">
    <property type="entry name" value="KR_dom"/>
</dbReference>
<dbReference type="RefSeq" id="WP_089410039.1">
    <property type="nucleotide sequence ID" value="NZ_FZOU01000009.1"/>
</dbReference>
<protein>
    <submittedName>
        <fullName evidence="4">NAD(P)-dependent dehydrogenase, short-chain alcohol dehydrogenase family</fullName>
    </submittedName>
</protein>
<keyword evidence="2" id="KW-0560">Oxidoreductase</keyword>
<dbReference type="AlphaFoldDB" id="A0A239M414"/>
<feature type="domain" description="Ketoreductase" evidence="3">
    <location>
        <begin position="9"/>
        <end position="188"/>
    </location>
</feature>
<evidence type="ECO:0000313" key="5">
    <source>
        <dbReference type="Proteomes" id="UP000198356"/>
    </source>
</evidence>
<dbReference type="OrthoDB" id="9803333at2"/>
<accession>A0A239M414</accession>
<dbReference type="SUPFAM" id="SSF51735">
    <property type="entry name" value="NAD(P)-binding Rossmann-fold domains"/>
    <property type="match status" value="1"/>
</dbReference>